<keyword evidence="3" id="KW-1185">Reference proteome</keyword>
<proteinExistence type="predicted"/>
<feature type="region of interest" description="Disordered" evidence="1">
    <location>
        <begin position="53"/>
        <end position="72"/>
    </location>
</feature>
<dbReference type="EMBL" id="JAMDLW010000023">
    <property type="protein sequence ID" value="MCY9521507.1"/>
    <property type="molecule type" value="Genomic_DNA"/>
</dbReference>
<evidence type="ECO:0000256" key="1">
    <source>
        <dbReference type="SAM" id="MobiDB-lite"/>
    </source>
</evidence>
<dbReference type="RefSeq" id="WP_206096923.1">
    <property type="nucleotide sequence ID" value="NZ_JAFFHZ010000001.1"/>
</dbReference>
<organism evidence="2 3">
    <name type="scientific">Paenibacillus apiarius</name>
    <dbReference type="NCBI Taxonomy" id="46240"/>
    <lineage>
        <taxon>Bacteria</taxon>
        <taxon>Bacillati</taxon>
        <taxon>Bacillota</taxon>
        <taxon>Bacilli</taxon>
        <taxon>Bacillales</taxon>
        <taxon>Paenibacillaceae</taxon>
        <taxon>Paenibacillus</taxon>
    </lineage>
</organism>
<comment type="caution">
    <text evidence="2">The sequence shown here is derived from an EMBL/GenBank/DDBJ whole genome shotgun (WGS) entry which is preliminary data.</text>
</comment>
<dbReference type="GeneID" id="77004894"/>
<name>A0ABT4DVX7_9BACL</name>
<accession>A0ABT4DVX7</accession>
<evidence type="ECO:0000313" key="3">
    <source>
        <dbReference type="Proteomes" id="UP001207626"/>
    </source>
</evidence>
<sequence length="72" mass="7864">MTSRFVRLTIGAARSTISLLAFYLFRSAKGVCAMDSSDSRLSHAELLITRSGEEERSHGCCRQPISRLGTAS</sequence>
<gene>
    <name evidence="2" type="ORF">M5X09_17840</name>
</gene>
<evidence type="ECO:0000313" key="2">
    <source>
        <dbReference type="EMBL" id="MCY9521507.1"/>
    </source>
</evidence>
<reference evidence="2 3" key="1">
    <citation type="submission" date="2022-05" db="EMBL/GenBank/DDBJ databases">
        <title>Genome Sequencing of Bee-Associated Microbes.</title>
        <authorList>
            <person name="Dunlap C."/>
        </authorList>
    </citation>
    <scope>NUCLEOTIDE SEQUENCE [LARGE SCALE GENOMIC DNA]</scope>
    <source>
        <strain evidence="2 3">NRRL NRS-1438</strain>
    </source>
</reference>
<protein>
    <recommendedName>
        <fullName evidence="4">Secreted protein</fullName>
    </recommendedName>
</protein>
<dbReference type="Proteomes" id="UP001207626">
    <property type="component" value="Unassembled WGS sequence"/>
</dbReference>
<evidence type="ECO:0008006" key="4">
    <source>
        <dbReference type="Google" id="ProtNLM"/>
    </source>
</evidence>